<proteinExistence type="predicted"/>
<protein>
    <submittedName>
        <fullName evidence="1">Uncharacterized protein</fullName>
    </submittedName>
</protein>
<sequence length="127" mass="15088">MLITHCNIKQKHCDVWHLHNSKELYNRKIYLFNCRICNKKIALLEQFSRKNNKCYQTSYIGFDADKLLNKSVRSLFYKESEWKAIKPKINTYKWVYGINTNVYDKSTGKLIGTKSYAADFYGNKIEV</sequence>
<reference evidence="1" key="1">
    <citation type="journal article" date="2021" name="Proc. Natl. Acad. Sci. U.S.A.">
        <title>A Catalog of Tens of Thousands of Viruses from Human Metagenomes Reveals Hidden Associations with Chronic Diseases.</title>
        <authorList>
            <person name="Tisza M.J."/>
            <person name="Buck C.B."/>
        </authorList>
    </citation>
    <scope>NUCLEOTIDE SEQUENCE</scope>
    <source>
        <strain evidence="1">Ctgn638</strain>
    </source>
</reference>
<organism evidence="1">
    <name type="scientific">Siphoviridae sp. ctgn638</name>
    <dbReference type="NCBI Taxonomy" id="2827913"/>
    <lineage>
        <taxon>Viruses</taxon>
        <taxon>Duplodnaviria</taxon>
        <taxon>Heunggongvirae</taxon>
        <taxon>Uroviricota</taxon>
        <taxon>Caudoviricetes</taxon>
    </lineage>
</organism>
<accession>A0A8S5TLK5</accession>
<dbReference type="EMBL" id="BK032845">
    <property type="protein sequence ID" value="DAF63887.1"/>
    <property type="molecule type" value="Genomic_DNA"/>
</dbReference>
<name>A0A8S5TLK5_9CAUD</name>
<evidence type="ECO:0000313" key="1">
    <source>
        <dbReference type="EMBL" id="DAF63887.1"/>
    </source>
</evidence>